<dbReference type="GeneID" id="109718686"/>
<gene>
    <name evidence="6" type="primary">LOC109718686</name>
    <name evidence="3" type="ORF">ACMD2_08269</name>
</gene>
<reference evidence="3 4" key="1">
    <citation type="journal article" date="2016" name="DNA Res.">
        <title>The draft genome of MD-2 pineapple using hybrid error correction of long reads.</title>
        <authorList>
            <person name="Redwan R.M."/>
            <person name="Saidin A."/>
            <person name="Kumar S.V."/>
        </authorList>
    </citation>
    <scope>NUCLEOTIDE SEQUENCE [LARGE SCALE GENOMIC DNA]</scope>
    <source>
        <strain evidence="4">cv. MD2</strain>
        <tissue evidence="3">Leaf</tissue>
    </source>
</reference>
<dbReference type="AlphaFoldDB" id="A0A199VLI5"/>
<dbReference type="PANTHER" id="PTHR31680">
    <property type="entry name" value="LONGIFOLIA PROTEIN"/>
    <property type="match status" value="1"/>
</dbReference>
<dbReference type="OrthoDB" id="769613at2759"/>
<feature type="domain" description="DUF4378" evidence="2">
    <location>
        <begin position="718"/>
        <end position="879"/>
    </location>
</feature>
<feature type="compositionally biased region" description="Polar residues" evidence="1">
    <location>
        <begin position="268"/>
        <end position="279"/>
    </location>
</feature>
<evidence type="ECO:0000259" key="2">
    <source>
        <dbReference type="Pfam" id="PF14309"/>
    </source>
</evidence>
<name>A0A199VLI5_ANACO</name>
<dbReference type="InterPro" id="IPR033334">
    <property type="entry name" value="LNG1/2"/>
</dbReference>
<evidence type="ECO:0000256" key="1">
    <source>
        <dbReference type="SAM" id="MobiDB-lite"/>
    </source>
</evidence>
<evidence type="ECO:0000313" key="3">
    <source>
        <dbReference type="EMBL" id="OAY77944.1"/>
    </source>
</evidence>
<evidence type="ECO:0000313" key="5">
    <source>
        <dbReference type="Proteomes" id="UP000515123"/>
    </source>
</evidence>
<evidence type="ECO:0000313" key="4">
    <source>
        <dbReference type="Proteomes" id="UP000092600"/>
    </source>
</evidence>
<dbReference type="Proteomes" id="UP000092600">
    <property type="component" value="Unassembled WGS sequence"/>
</dbReference>
<dbReference type="Pfam" id="PF14309">
    <property type="entry name" value="DUF4378"/>
    <property type="match status" value="1"/>
</dbReference>
<dbReference type="PANTHER" id="PTHR31680:SF4">
    <property type="entry name" value="LONGIFOLIA PROTEIN"/>
    <property type="match status" value="1"/>
</dbReference>
<dbReference type="GO" id="GO:0051513">
    <property type="term" value="P:regulation of monopolar cell growth"/>
    <property type="evidence" value="ECO:0007669"/>
    <property type="project" value="InterPro"/>
</dbReference>
<feature type="region of interest" description="Disordered" evidence="1">
    <location>
        <begin position="330"/>
        <end position="356"/>
    </location>
</feature>
<reference evidence="6" key="2">
    <citation type="submission" date="2025-04" db="UniProtKB">
        <authorList>
            <consortium name="RefSeq"/>
        </authorList>
    </citation>
    <scope>IDENTIFICATION</scope>
    <source>
        <tissue evidence="6">Leaf</tissue>
    </source>
</reference>
<dbReference type="STRING" id="4615.A0A199VLI5"/>
<dbReference type="RefSeq" id="XP_020100627.1">
    <property type="nucleotide sequence ID" value="XM_020245038.1"/>
</dbReference>
<proteinExistence type="predicted"/>
<feature type="compositionally biased region" description="Basic and acidic residues" evidence="1">
    <location>
        <begin position="460"/>
        <end position="480"/>
    </location>
</feature>
<keyword evidence="5" id="KW-1185">Reference proteome</keyword>
<sequence length="902" mass="102070">MAAKHLNAFYDENPDFHKQVGCMTGIFQMFDRHHLIGGRRINKHGHERILSGYAIPNSKSQGRENNTTPSRIILEKNISKRSNEAHQFSLESSRASFSSTSSSSFSSVDQSFFSDRPAKSSFDIRDVVKDSINGDSKGLSIKTSCKEVKSDKELKYKDSPRPLLLSKSLDGTYVIAINRGVKEEPLKLSHCEAKGASFSAISRENRRFSCDGRELPRLSVDSRDNGKSNTKLRERPRLSLDSKEGTMNRSNFDSKSSSMRRDSDRNTLNRSFSIASGQESPGHRRSSSIIAKLMGLEALPSEELVVHGSKVEKEYNYFGELESPKVSYNSLVSKPKSSSSSRVSTESAPWREKDQSAIQRATTGYRKPEMKRKDAPIYGEFEKKLKEIEFAKELSRGKFSKQVGNRHDWNFRTITVKGNITSRAFDSPIVIMKPAKLDSRKKKVPNDVFLSRDKKFNAGKEYTHSEKGRSQIKLATERSVETPSSVSPRLLRKVESERKSLPPIPSNNLKKPKRHYTDKQLPEPASPRSGQRPKSAPVKRSERRKFGHNEIKASKRSDIEQVEEVGERNLEQIDLNSAFVQQNMKSLDIRESKGDDLLSNEKNDHSILNDDLPVKDIGTVAPEQPSPVSVLDAPFYQDDIRSSPLKRISNSFQVEETHTSDEYWNPTSLPDTPPSKVSKEVSNMENMAALVEKLKQLSSRDDEVVTVDQDAVFLDSKDHRYVYEILSASGLLRKDFTAEFKSSINPELFLVLEQTKIEQLTTPAKKPKPNPEKLHRKLVFDVANEIIAQKMEIGSAFHRQSSFFCMKKLTGQQLFKDVCMEIDQLQAESRNAGSFDDHDEDGLSSGKNKTVEGWEKFGNELQEMVLEIEKLIFKDLVDEVICGEAARNLGLKKLKLQRQLFN</sequence>
<feature type="region of interest" description="Disordered" evidence="1">
    <location>
        <begin position="830"/>
        <end position="849"/>
    </location>
</feature>
<feature type="region of interest" description="Disordered" evidence="1">
    <location>
        <begin position="216"/>
        <end position="286"/>
    </location>
</feature>
<accession>A0A199VLI5</accession>
<protein>
    <submittedName>
        <fullName evidence="6">Protein LONGIFOLIA 1-like</fullName>
    </submittedName>
    <submittedName>
        <fullName evidence="3">Protein LONGIFOLIA 2</fullName>
    </submittedName>
</protein>
<dbReference type="EMBL" id="LSRQ01001410">
    <property type="protein sequence ID" value="OAY77944.1"/>
    <property type="molecule type" value="Genomic_DNA"/>
</dbReference>
<organism evidence="3 4">
    <name type="scientific">Ananas comosus</name>
    <name type="common">Pineapple</name>
    <name type="synonym">Ananas ananas</name>
    <dbReference type="NCBI Taxonomy" id="4615"/>
    <lineage>
        <taxon>Eukaryota</taxon>
        <taxon>Viridiplantae</taxon>
        <taxon>Streptophyta</taxon>
        <taxon>Embryophyta</taxon>
        <taxon>Tracheophyta</taxon>
        <taxon>Spermatophyta</taxon>
        <taxon>Magnoliopsida</taxon>
        <taxon>Liliopsida</taxon>
        <taxon>Poales</taxon>
        <taxon>Bromeliaceae</taxon>
        <taxon>Bromelioideae</taxon>
        <taxon>Ananas</taxon>
    </lineage>
</organism>
<dbReference type="InterPro" id="IPR025486">
    <property type="entry name" value="DUF4378"/>
</dbReference>
<feature type="compositionally biased region" description="Basic and acidic residues" evidence="1">
    <location>
        <begin position="216"/>
        <end position="246"/>
    </location>
</feature>
<dbReference type="Proteomes" id="UP000515123">
    <property type="component" value="Linkage group 12"/>
</dbReference>
<dbReference type="Gramene" id="Aco000118.1.mrna1">
    <property type="protein sequence ID" value="Aco000118.1.mrna1"/>
    <property type="gene ID" value="Aco000118.1.path1"/>
</dbReference>
<feature type="region of interest" description="Disordered" evidence="1">
    <location>
        <begin position="460"/>
        <end position="555"/>
    </location>
</feature>
<evidence type="ECO:0000313" key="6">
    <source>
        <dbReference type="RefSeq" id="XP_020100627.1"/>
    </source>
</evidence>
<feature type="compositionally biased region" description="Low complexity" evidence="1">
    <location>
        <begin position="330"/>
        <end position="347"/>
    </location>
</feature>